<proteinExistence type="inferred from homology"/>
<dbReference type="SUPFAM" id="SSF54211">
    <property type="entry name" value="Ribosomal protein S5 domain 2-like"/>
    <property type="match status" value="1"/>
</dbReference>
<evidence type="ECO:0000256" key="1">
    <source>
        <dbReference type="ARBA" id="ARBA00006082"/>
    </source>
</evidence>
<dbReference type="SUPFAM" id="SSF55874">
    <property type="entry name" value="ATPase domain of HSP90 chaperone/DNA topoisomerase II/histidine kinase"/>
    <property type="match status" value="1"/>
</dbReference>
<dbReference type="EMBL" id="JASJQH010000481">
    <property type="protein sequence ID" value="KAK9764163.1"/>
    <property type="molecule type" value="Genomic_DNA"/>
</dbReference>
<protein>
    <submittedName>
        <fullName evidence="4">DNA mismatch repair protein</fullName>
    </submittedName>
</protein>
<comment type="caution">
    <text evidence="4">The sequence shown here is derived from an EMBL/GenBank/DDBJ whole genome shotgun (WGS) entry which is preliminary data.</text>
</comment>
<feature type="non-terminal residue" evidence="4">
    <location>
        <position position="397"/>
    </location>
</feature>
<sequence>MLIKKLDQQVVHQLRANLNITSIEQCLLELLQNSIDAGSSQIQVILSLEKSYIQVDDNGIGIQPDDMRQLGQRYVTSKCRSLQDLSMITTFGFRGEALASIGELATVEICSLHKDYFDSYSCQIKGGKVKYDGLTRFSKRQGAGTSVIIRDIFYNYPVKRKYYQTKRHKIQDIKRAVEILFMPFPQINVIIRDDSYQKIMILERRSPIVGLRRFSGNFQAKLQRVTLKKNDKMITGFISLYGHPNQMLGKLEDSPLPKYPVYALELNCSPTSYDICLDPAKSIVEFENWDEILLLFTELISDFLTDHNLIKEKSQINSASEQKIIPAKSCFFDKQKDTFHQQHIRRIIKGKRLRRKCSSPSNQKLDKTSVSSPAIFPAVVGMLFVVDSCLPHSSNIK</sequence>
<keyword evidence="5" id="KW-1185">Reference proteome</keyword>
<evidence type="ECO:0000313" key="4">
    <source>
        <dbReference type="EMBL" id="KAK9764163.1"/>
    </source>
</evidence>
<organism evidence="4 5">
    <name type="scientific">Basidiobolus ranarum</name>
    <dbReference type="NCBI Taxonomy" id="34480"/>
    <lineage>
        <taxon>Eukaryota</taxon>
        <taxon>Fungi</taxon>
        <taxon>Fungi incertae sedis</taxon>
        <taxon>Zoopagomycota</taxon>
        <taxon>Entomophthoromycotina</taxon>
        <taxon>Basidiobolomycetes</taxon>
        <taxon>Basidiobolales</taxon>
        <taxon>Basidiobolaceae</taxon>
        <taxon>Basidiobolus</taxon>
    </lineage>
</organism>
<dbReference type="InterPro" id="IPR036890">
    <property type="entry name" value="HATPase_C_sf"/>
</dbReference>
<dbReference type="InterPro" id="IPR038973">
    <property type="entry name" value="MutL/Mlh/Pms-like"/>
</dbReference>
<dbReference type="InterPro" id="IPR013507">
    <property type="entry name" value="DNA_mismatch_S5_2-like"/>
</dbReference>
<dbReference type="PROSITE" id="PS00058">
    <property type="entry name" value="DNA_MISMATCH_REPAIR_1"/>
    <property type="match status" value="1"/>
</dbReference>
<gene>
    <name evidence="4" type="primary">MLH3</name>
    <name evidence="4" type="ORF">K7432_008558</name>
</gene>
<evidence type="ECO:0000256" key="2">
    <source>
        <dbReference type="ARBA" id="ARBA00022763"/>
    </source>
</evidence>
<feature type="domain" description="DNA mismatch repair protein S5" evidence="3">
    <location>
        <begin position="208"/>
        <end position="305"/>
    </location>
</feature>
<dbReference type="InterPro" id="IPR014762">
    <property type="entry name" value="DNA_mismatch_repair_CS"/>
</dbReference>
<dbReference type="SMART" id="SM01340">
    <property type="entry name" value="DNA_mis_repair"/>
    <property type="match status" value="1"/>
</dbReference>
<dbReference type="Gene3D" id="3.30.565.10">
    <property type="entry name" value="Histidine kinase-like ATPase, C-terminal domain"/>
    <property type="match status" value="1"/>
</dbReference>
<dbReference type="InterPro" id="IPR020568">
    <property type="entry name" value="Ribosomal_Su5_D2-typ_SF"/>
</dbReference>
<dbReference type="Proteomes" id="UP001479436">
    <property type="component" value="Unassembled WGS sequence"/>
</dbReference>
<dbReference type="PANTHER" id="PTHR10073">
    <property type="entry name" value="DNA MISMATCH REPAIR PROTEIN MLH, PMS, MUTL"/>
    <property type="match status" value="1"/>
</dbReference>
<dbReference type="Gene3D" id="3.30.230.10">
    <property type="match status" value="1"/>
</dbReference>
<dbReference type="PANTHER" id="PTHR10073:SF47">
    <property type="entry name" value="DNA MISMATCH REPAIR PROTEIN MLH3"/>
    <property type="match status" value="1"/>
</dbReference>
<dbReference type="Pfam" id="PF13589">
    <property type="entry name" value="HATPase_c_3"/>
    <property type="match status" value="1"/>
</dbReference>
<evidence type="ECO:0000259" key="3">
    <source>
        <dbReference type="SMART" id="SM01340"/>
    </source>
</evidence>
<name>A0ABR2WRN6_9FUNG</name>
<keyword evidence="2" id="KW-0227">DNA damage</keyword>
<accession>A0ABR2WRN6</accession>
<comment type="similarity">
    <text evidence="1">Belongs to the DNA mismatch repair MutL/HexB family.</text>
</comment>
<evidence type="ECO:0000313" key="5">
    <source>
        <dbReference type="Proteomes" id="UP001479436"/>
    </source>
</evidence>
<dbReference type="InterPro" id="IPR014721">
    <property type="entry name" value="Ribsml_uS5_D2-typ_fold_subgr"/>
</dbReference>
<reference evidence="4 5" key="1">
    <citation type="submission" date="2023-04" db="EMBL/GenBank/DDBJ databases">
        <title>Genome of Basidiobolus ranarum AG-B5.</title>
        <authorList>
            <person name="Stajich J.E."/>
            <person name="Carter-House D."/>
            <person name="Gryganskyi A."/>
        </authorList>
    </citation>
    <scope>NUCLEOTIDE SEQUENCE [LARGE SCALE GENOMIC DNA]</scope>
    <source>
        <strain evidence="4 5">AG-B5</strain>
    </source>
</reference>